<dbReference type="EMBL" id="OW152824">
    <property type="protein sequence ID" value="CAH2040470.1"/>
    <property type="molecule type" value="Genomic_DNA"/>
</dbReference>
<feature type="non-terminal residue" evidence="2">
    <location>
        <position position="1"/>
    </location>
</feature>
<feature type="compositionally biased region" description="Polar residues" evidence="1">
    <location>
        <begin position="26"/>
        <end position="41"/>
    </location>
</feature>
<sequence length="114" mass="12545">MRARSPQLGNCFKIGGRGNLNRPYSGRNNNRAPITKWNTSPPIRLEIGSDDANEINVSRSEVGSDDANEINASGFEIGSNDVTEIDESRFEIGSDDVNEIDASRFRSVLTTLTR</sequence>
<organism evidence="2 3">
    <name type="scientific">Iphiclides podalirius</name>
    <name type="common">scarce swallowtail</name>
    <dbReference type="NCBI Taxonomy" id="110791"/>
    <lineage>
        <taxon>Eukaryota</taxon>
        <taxon>Metazoa</taxon>
        <taxon>Ecdysozoa</taxon>
        <taxon>Arthropoda</taxon>
        <taxon>Hexapoda</taxon>
        <taxon>Insecta</taxon>
        <taxon>Pterygota</taxon>
        <taxon>Neoptera</taxon>
        <taxon>Endopterygota</taxon>
        <taxon>Lepidoptera</taxon>
        <taxon>Glossata</taxon>
        <taxon>Ditrysia</taxon>
        <taxon>Papilionoidea</taxon>
        <taxon>Papilionidae</taxon>
        <taxon>Papilioninae</taxon>
        <taxon>Iphiclides</taxon>
    </lineage>
</organism>
<evidence type="ECO:0000313" key="2">
    <source>
        <dbReference type="EMBL" id="CAH2040470.1"/>
    </source>
</evidence>
<proteinExistence type="predicted"/>
<dbReference type="Proteomes" id="UP000837857">
    <property type="component" value="Chromosome 12"/>
</dbReference>
<name>A0ABN8HV13_9NEOP</name>
<accession>A0ABN8HV13</accession>
<evidence type="ECO:0000256" key="1">
    <source>
        <dbReference type="SAM" id="MobiDB-lite"/>
    </source>
</evidence>
<reference evidence="2" key="1">
    <citation type="submission" date="2022-03" db="EMBL/GenBank/DDBJ databases">
        <authorList>
            <person name="Martin H S."/>
        </authorList>
    </citation>
    <scope>NUCLEOTIDE SEQUENCE</scope>
</reference>
<evidence type="ECO:0000313" key="3">
    <source>
        <dbReference type="Proteomes" id="UP000837857"/>
    </source>
</evidence>
<gene>
    <name evidence="2" type="ORF">IPOD504_LOCUS2591</name>
</gene>
<protein>
    <submittedName>
        <fullName evidence="2">Uncharacterized protein</fullName>
    </submittedName>
</protein>
<feature type="region of interest" description="Disordered" evidence="1">
    <location>
        <begin position="1"/>
        <end position="45"/>
    </location>
</feature>
<keyword evidence="3" id="KW-1185">Reference proteome</keyword>